<evidence type="ECO:0000313" key="3">
    <source>
        <dbReference type="Proteomes" id="UP000326924"/>
    </source>
</evidence>
<reference evidence="2 3" key="1">
    <citation type="submission" date="2019-09" db="EMBL/GenBank/DDBJ databases">
        <title>Draft genome of the ectomycorrhizal ascomycete Sphaerosporella brunnea.</title>
        <authorList>
            <consortium name="DOE Joint Genome Institute"/>
            <person name="Benucci G.M."/>
            <person name="Marozzi G."/>
            <person name="Antonielli L."/>
            <person name="Sanchez S."/>
            <person name="Marco P."/>
            <person name="Wang X."/>
            <person name="Falini L.B."/>
            <person name="Barry K."/>
            <person name="Haridas S."/>
            <person name="Lipzen A."/>
            <person name="Labutti K."/>
            <person name="Grigoriev I.V."/>
            <person name="Murat C."/>
            <person name="Martin F."/>
            <person name="Albertini E."/>
            <person name="Donnini D."/>
            <person name="Bonito G."/>
        </authorList>
    </citation>
    <scope>NUCLEOTIDE SEQUENCE [LARGE SCALE GENOMIC DNA]</scope>
    <source>
        <strain evidence="2 3">Sb_GMNB300</strain>
    </source>
</reference>
<proteinExistence type="predicted"/>
<feature type="compositionally biased region" description="Pro residues" evidence="1">
    <location>
        <begin position="162"/>
        <end position="174"/>
    </location>
</feature>
<gene>
    <name evidence="2" type="ORF">FN846DRAFT_494236</name>
</gene>
<evidence type="ECO:0000313" key="2">
    <source>
        <dbReference type="EMBL" id="KAA8910886.1"/>
    </source>
</evidence>
<sequence length="282" mass="30896">MVNKHTQDRRPLLLQLLSVLDSSTLRAAPLTVTQAQTTLIESSHPLHNHLPNLLQPSRSISITTTTMTTILQIFPSPPASPPLLPPVVPPVLLFPPTAPPSPAVDLDLELEVLRRWPSWPSRREQEAVAEEEEPGWVTASEGSTGGEVDGVAAAAAEKDRPTPSPPPPPPPPPASASTEITPEPEKTHPPPPLQQQQQQQQYTDMANPPGTPTWWHYFYSSCHSPRQSSSPQPLPPQLLPPPGRNRKRRRRRLEGKGWDVLRSLGAGVLWLVTCGGALDCRR</sequence>
<comment type="caution">
    <text evidence="2">The sequence shown here is derived from an EMBL/GenBank/DDBJ whole genome shotgun (WGS) entry which is preliminary data.</text>
</comment>
<feature type="region of interest" description="Disordered" evidence="1">
    <location>
        <begin position="120"/>
        <end position="250"/>
    </location>
</feature>
<evidence type="ECO:0000256" key="1">
    <source>
        <dbReference type="SAM" id="MobiDB-lite"/>
    </source>
</evidence>
<name>A0A5J5F3S3_9PEZI</name>
<accession>A0A5J5F3S3</accession>
<dbReference type="Proteomes" id="UP000326924">
    <property type="component" value="Unassembled WGS sequence"/>
</dbReference>
<keyword evidence="3" id="KW-1185">Reference proteome</keyword>
<dbReference type="InParanoid" id="A0A5J5F3S3"/>
<dbReference type="AlphaFoldDB" id="A0A5J5F3S3"/>
<feature type="compositionally biased region" description="Pro residues" evidence="1">
    <location>
        <begin position="232"/>
        <end position="243"/>
    </location>
</feature>
<organism evidence="2 3">
    <name type="scientific">Sphaerosporella brunnea</name>
    <dbReference type="NCBI Taxonomy" id="1250544"/>
    <lineage>
        <taxon>Eukaryota</taxon>
        <taxon>Fungi</taxon>
        <taxon>Dikarya</taxon>
        <taxon>Ascomycota</taxon>
        <taxon>Pezizomycotina</taxon>
        <taxon>Pezizomycetes</taxon>
        <taxon>Pezizales</taxon>
        <taxon>Pyronemataceae</taxon>
        <taxon>Sphaerosporella</taxon>
    </lineage>
</organism>
<protein>
    <submittedName>
        <fullName evidence="2">Uncharacterized protein</fullName>
    </submittedName>
</protein>
<dbReference type="EMBL" id="VXIS01000041">
    <property type="protein sequence ID" value="KAA8910886.1"/>
    <property type="molecule type" value="Genomic_DNA"/>
</dbReference>